<dbReference type="EMBL" id="GECZ01025744">
    <property type="protein sequence ID" value="JAS44025.1"/>
    <property type="molecule type" value="Transcribed_RNA"/>
</dbReference>
<sequence length="100" mass="11516">LSYAVYLTQFPIFFYNVGQARVAQQYSIFRLLDWPEYSTVLLASAILTVMFDMPAQNLKKVFLSSSKDVVMNTQTEEERNTLEKMVNSAPEMNIKKRLPG</sequence>
<dbReference type="AlphaFoldDB" id="A0A1B6F1F7"/>
<protein>
    <submittedName>
        <fullName evidence="1">Uncharacterized protein</fullName>
    </submittedName>
</protein>
<reference evidence="1" key="1">
    <citation type="submission" date="2015-11" db="EMBL/GenBank/DDBJ databases">
        <title>De novo transcriptome assembly of four potential Pierce s Disease insect vectors from Arizona vineyards.</title>
        <authorList>
            <person name="Tassone E.E."/>
        </authorList>
    </citation>
    <scope>NUCLEOTIDE SEQUENCE</scope>
</reference>
<feature type="non-terminal residue" evidence="1">
    <location>
        <position position="1"/>
    </location>
</feature>
<evidence type="ECO:0000313" key="1">
    <source>
        <dbReference type="EMBL" id="JAS44025.1"/>
    </source>
</evidence>
<name>A0A1B6F1F7_9HEMI</name>
<accession>A0A1B6F1F7</accession>
<organism evidence="1">
    <name type="scientific">Cuerna arida</name>
    <dbReference type="NCBI Taxonomy" id="1464854"/>
    <lineage>
        <taxon>Eukaryota</taxon>
        <taxon>Metazoa</taxon>
        <taxon>Ecdysozoa</taxon>
        <taxon>Arthropoda</taxon>
        <taxon>Hexapoda</taxon>
        <taxon>Insecta</taxon>
        <taxon>Pterygota</taxon>
        <taxon>Neoptera</taxon>
        <taxon>Paraneoptera</taxon>
        <taxon>Hemiptera</taxon>
        <taxon>Auchenorrhyncha</taxon>
        <taxon>Membracoidea</taxon>
        <taxon>Cicadellidae</taxon>
        <taxon>Cicadellinae</taxon>
        <taxon>Proconiini</taxon>
        <taxon>Cuerna</taxon>
    </lineage>
</organism>
<gene>
    <name evidence="1" type="ORF">g.4376</name>
</gene>
<proteinExistence type="predicted"/>